<comment type="caution">
    <text evidence="2">The sequence shown here is derived from an EMBL/GenBank/DDBJ whole genome shotgun (WGS) entry which is preliminary data.</text>
</comment>
<gene>
    <name evidence="2" type="ORF">GCM10011600_17390</name>
</gene>
<dbReference type="PANTHER" id="PTHR36933">
    <property type="entry name" value="SLL0788 PROTEIN"/>
    <property type="match status" value="1"/>
</dbReference>
<name>A0A8J3M0G6_9MICO</name>
<sequence length="196" mass="21092">MRTRAAIIPAIGVALLLTLTGCVGFGMRGPGQGPGQGPGPGTPTDVVDFNISDVHFNMMMIPHHEQAIEMSQIILAADDIHPDVTDLATRIAEAQAPEIEQMEAWLDARGYPTPPDGMPGHGMMSDGDLDRLRDLDGVDAEVLFLTAMIDHHEGAIEMAEDEIDDGIDPETIALCERIIESQTAEIEEMQALLAAR</sequence>
<dbReference type="EMBL" id="BNAI01000003">
    <property type="protein sequence ID" value="GHF17144.1"/>
    <property type="molecule type" value="Genomic_DNA"/>
</dbReference>
<organism evidence="2 3">
    <name type="scientific">Pseudolysinimonas yzui</name>
    <dbReference type="NCBI Taxonomy" id="2708254"/>
    <lineage>
        <taxon>Bacteria</taxon>
        <taxon>Bacillati</taxon>
        <taxon>Actinomycetota</taxon>
        <taxon>Actinomycetes</taxon>
        <taxon>Micrococcales</taxon>
        <taxon>Microbacteriaceae</taxon>
        <taxon>Pseudolysinimonas</taxon>
    </lineage>
</organism>
<dbReference type="Pfam" id="PF03713">
    <property type="entry name" value="DUF305"/>
    <property type="match status" value="1"/>
</dbReference>
<dbReference type="Gene3D" id="1.20.1260.10">
    <property type="match status" value="1"/>
</dbReference>
<feature type="domain" description="DUF305" evidence="1">
    <location>
        <begin position="53"/>
        <end position="193"/>
    </location>
</feature>
<dbReference type="Proteomes" id="UP000617531">
    <property type="component" value="Unassembled WGS sequence"/>
</dbReference>
<dbReference type="RefSeq" id="WP_191283105.1">
    <property type="nucleotide sequence ID" value="NZ_BNAI01000003.1"/>
</dbReference>
<dbReference type="InterPro" id="IPR005183">
    <property type="entry name" value="DUF305_CopM-like"/>
</dbReference>
<dbReference type="InterPro" id="IPR012347">
    <property type="entry name" value="Ferritin-like"/>
</dbReference>
<proteinExistence type="predicted"/>
<accession>A0A8J3M0G6</accession>
<reference evidence="2" key="1">
    <citation type="journal article" date="2014" name="Int. J. Syst. Evol. Microbiol.">
        <title>Complete genome sequence of Corynebacterium casei LMG S-19264T (=DSM 44701T), isolated from a smear-ripened cheese.</title>
        <authorList>
            <consortium name="US DOE Joint Genome Institute (JGI-PGF)"/>
            <person name="Walter F."/>
            <person name="Albersmeier A."/>
            <person name="Kalinowski J."/>
            <person name="Ruckert C."/>
        </authorList>
    </citation>
    <scope>NUCLEOTIDE SEQUENCE</scope>
    <source>
        <strain evidence="2">CGMCC 1.16548</strain>
    </source>
</reference>
<dbReference type="PROSITE" id="PS51257">
    <property type="entry name" value="PROKAR_LIPOPROTEIN"/>
    <property type="match status" value="1"/>
</dbReference>
<dbReference type="AlphaFoldDB" id="A0A8J3M0G6"/>
<evidence type="ECO:0000259" key="1">
    <source>
        <dbReference type="Pfam" id="PF03713"/>
    </source>
</evidence>
<evidence type="ECO:0000313" key="3">
    <source>
        <dbReference type="Proteomes" id="UP000617531"/>
    </source>
</evidence>
<evidence type="ECO:0000313" key="2">
    <source>
        <dbReference type="EMBL" id="GHF17144.1"/>
    </source>
</evidence>
<reference evidence="2" key="2">
    <citation type="submission" date="2020-09" db="EMBL/GenBank/DDBJ databases">
        <authorList>
            <person name="Sun Q."/>
            <person name="Zhou Y."/>
        </authorList>
    </citation>
    <scope>NUCLEOTIDE SEQUENCE</scope>
    <source>
        <strain evidence="2">CGMCC 1.16548</strain>
    </source>
</reference>
<dbReference type="PANTHER" id="PTHR36933:SF1">
    <property type="entry name" value="SLL0788 PROTEIN"/>
    <property type="match status" value="1"/>
</dbReference>
<protein>
    <submittedName>
        <fullName evidence="2">DUF305 domain-containing protein</fullName>
    </submittedName>
</protein>
<keyword evidence="3" id="KW-1185">Reference proteome</keyword>